<reference evidence="8" key="1">
    <citation type="journal article" date="2015" name="MBio">
        <title>Genome-Resolved Metagenomic Analysis Reveals Roles for Candidate Phyla and Other Microbial Community Members in Biogeochemical Transformations in Oil Reservoirs.</title>
        <authorList>
            <person name="Hu P."/>
            <person name="Tom L."/>
            <person name="Singh A."/>
            <person name="Thomas B.C."/>
            <person name="Baker B.J."/>
            <person name="Piceno Y.M."/>
            <person name="Andersen G.L."/>
            <person name="Banfield J.F."/>
        </authorList>
    </citation>
    <scope>NUCLEOTIDE SEQUENCE [LARGE SCALE GENOMIC DNA]</scope>
</reference>
<dbReference type="InterPro" id="IPR045864">
    <property type="entry name" value="aa-tRNA-synth_II/BPL/LPL"/>
</dbReference>
<evidence type="ECO:0000313" key="7">
    <source>
        <dbReference type="EMBL" id="KUK17639.1"/>
    </source>
</evidence>
<evidence type="ECO:0000259" key="6">
    <source>
        <dbReference type="PROSITE" id="PS50862"/>
    </source>
</evidence>
<dbReference type="AlphaFoldDB" id="A0A101ELM3"/>
<accession>A0A101ELM3</accession>
<dbReference type="InterPro" id="IPR004364">
    <property type="entry name" value="Aa-tRNA-synt_II"/>
</dbReference>
<keyword evidence="5 7" id="KW-0030">Aminoacyl-tRNA synthetase</keyword>
<dbReference type="Proteomes" id="UP000053911">
    <property type="component" value="Unassembled WGS sequence"/>
</dbReference>
<dbReference type="EMBL" id="LGFD01000018">
    <property type="protein sequence ID" value="KUK17639.1"/>
    <property type="molecule type" value="Genomic_DNA"/>
</dbReference>
<dbReference type="OMA" id="HSMILHK"/>
<evidence type="ECO:0000256" key="5">
    <source>
        <dbReference type="ARBA" id="ARBA00023146"/>
    </source>
</evidence>
<keyword evidence="1" id="KW-0436">Ligase</keyword>
<dbReference type="GO" id="GO:0004816">
    <property type="term" value="F:asparagine-tRNA ligase activity"/>
    <property type="evidence" value="ECO:0007669"/>
    <property type="project" value="TreeGrafter"/>
</dbReference>
<dbReference type="PANTHER" id="PTHR22594:SF48">
    <property type="entry name" value="ASPARAGINYL-TRNA SYNTHETASE-RELATED PROTEIN (N-TRUNCATION)"/>
    <property type="match status" value="1"/>
</dbReference>
<dbReference type="GO" id="GO:0006421">
    <property type="term" value="P:asparaginyl-tRNA aminoacylation"/>
    <property type="evidence" value="ECO:0007669"/>
    <property type="project" value="TreeGrafter"/>
</dbReference>
<name>A0A101ELM3_9EURY</name>
<dbReference type="Gene3D" id="3.30.930.10">
    <property type="entry name" value="Bira Bifunctional Protein, Domain 2"/>
    <property type="match status" value="1"/>
</dbReference>
<dbReference type="Pfam" id="PF00152">
    <property type="entry name" value="tRNA-synt_2"/>
    <property type="match status" value="1"/>
</dbReference>
<dbReference type="InterPro" id="IPR006195">
    <property type="entry name" value="aa-tRNA-synth_II"/>
</dbReference>
<dbReference type="SUPFAM" id="SSF55681">
    <property type="entry name" value="Class II aaRS and biotin synthetases"/>
    <property type="match status" value="1"/>
</dbReference>
<evidence type="ECO:0000256" key="2">
    <source>
        <dbReference type="ARBA" id="ARBA00022741"/>
    </source>
</evidence>
<evidence type="ECO:0000313" key="8">
    <source>
        <dbReference type="Proteomes" id="UP000053911"/>
    </source>
</evidence>
<organism evidence="7 8">
    <name type="scientific">Thermococcus sibiricus</name>
    <dbReference type="NCBI Taxonomy" id="172049"/>
    <lineage>
        <taxon>Archaea</taxon>
        <taxon>Methanobacteriati</taxon>
        <taxon>Methanobacteriota</taxon>
        <taxon>Thermococci</taxon>
        <taxon>Thermococcales</taxon>
        <taxon>Thermococcaceae</taxon>
        <taxon>Thermococcus</taxon>
    </lineage>
</organism>
<proteinExistence type="predicted"/>
<dbReference type="NCBIfam" id="NF005054">
    <property type="entry name" value="PRK06462.1-4"/>
    <property type="match status" value="1"/>
</dbReference>
<gene>
    <name evidence="7" type="ORF">XD54_1077</name>
</gene>
<sequence length="305" mass="35178">MVMIMNAVQLISRDIEKTIRVQTKLIDYLTDFFVKKGFKWLLPVMLSSITDPLWPDPASSKMRAPEIDAYGTRLKLMHSMILHKQFAIAMGLEKIFVLSPNIRLEERDRDDGRHAYEFTQIDFEIAYATMDDVMSLIEELIVGLFKEARTWEELGERDLPKVKVPFKRFTMAEIEEEFGDDEEASRAMEEPFWITDISREFYDREDPKRPGHFRNYDLILPEGYGEVSSGGEREWEYEAILRKLKESGLSLRAFRPYLEVAKAGKLKPSAGAGIGIERLVRYIVGAKHIAEVQPFPRVPGIPAVI</sequence>
<keyword evidence="2" id="KW-0547">Nucleotide-binding</keyword>
<evidence type="ECO:0000256" key="3">
    <source>
        <dbReference type="ARBA" id="ARBA00022840"/>
    </source>
</evidence>
<dbReference type="PROSITE" id="PS50862">
    <property type="entry name" value="AA_TRNA_LIGASE_II"/>
    <property type="match status" value="1"/>
</dbReference>
<evidence type="ECO:0000256" key="4">
    <source>
        <dbReference type="ARBA" id="ARBA00022917"/>
    </source>
</evidence>
<evidence type="ECO:0000256" key="1">
    <source>
        <dbReference type="ARBA" id="ARBA00022598"/>
    </source>
</evidence>
<dbReference type="PATRIC" id="fig|172049.5.peg.1993"/>
<keyword evidence="3" id="KW-0067">ATP-binding</keyword>
<protein>
    <submittedName>
        <fullName evidence="7">Asparaginyl-tRNA synthetase-related protein</fullName>
    </submittedName>
</protein>
<feature type="domain" description="Aminoacyl-transfer RNA synthetases class-II family profile" evidence="6">
    <location>
        <begin position="93"/>
        <end position="294"/>
    </location>
</feature>
<dbReference type="PANTHER" id="PTHR22594">
    <property type="entry name" value="ASPARTYL/LYSYL-TRNA SYNTHETASE"/>
    <property type="match status" value="1"/>
</dbReference>
<keyword evidence="4" id="KW-0648">Protein biosynthesis</keyword>
<dbReference type="GO" id="GO:0005524">
    <property type="term" value="F:ATP binding"/>
    <property type="evidence" value="ECO:0007669"/>
    <property type="project" value="UniProtKB-KW"/>
</dbReference>
<comment type="caution">
    <text evidence="7">The sequence shown here is derived from an EMBL/GenBank/DDBJ whole genome shotgun (WGS) entry which is preliminary data.</text>
</comment>